<organism evidence="1">
    <name type="scientific">Agrobacterium rosae</name>
    <dbReference type="NCBI Taxonomy" id="1972867"/>
    <lineage>
        <taxon>Bacteria</taxon>
        <taxon>Pseudomonadati</taxon>
        <taxon>Pseudomonadota</taxon>
        <taxon>Alphaproteobacteria</taxon>
        <taxon>Hyphomicrobiales</taxon>
        <taxon>Rhizobiaceae</taxon>
        <taxon>Rhizobium/Agrobacterium group</taxon>
        <taxon>Agrobacterium</taxon>
    </lineage>
</organism>
<accession>A0AAW9FQ87</accession>
<dbReference type="RefSeq" id="WP_320203455.1">
    <property type="nucleotide sequence ID" value="NZ_CP192782.1"/>
</dbReference>
<sequence length="121" mass="12997">MCLDSHLEILFLKTGMLGYPPAHAVNSAALRIGVENHVSALRANQIKGCFVALKDIGFSLHLIFGHHSAVSIKALVASEPVSRRHVPGGFQGNAYGIQPVHVAIVNKIRHLRQSTSADTQA</sequence>
<reference evidence="1" key="1">
    <citation type="journal article" date="2023" name="Phytobiomes J">
        <title>Deciphering the key players within the bacterial microbiota associated with aerial crown gall tumors on rhododendron: Insights into the gallobiome.</title>
        <authorList>
            <person name="Kuzmanovic N."/>
            <person name="Nesme J."/>
            <person name="Wolf J."/>
            <person name="Neumann-Schaal M."/>
            <person name="Petersen J."/>
            <person name="Fernandez-Gnecco G."/>
            <person name="Sproeer C."/>
            <person name="Bunk B."/>
            <person name="Overmann J."/>
            <person name="Sorensen S.J."/>
            <person name="Idczak E."/>
            <person name="Smalla K."/>
        </authorList>
    </citation>
    <scope>NUCLEOTIDE SEQUENCE</scope>
    <source>
        <strain evidence="1">Rho-11.1</strain>
    </source>
</reference>
<evidence type="ECO:0000313" key="1">
    <source>
        <dbReference type="EMBL" id="MDX8305005.1"/>
    </source>
</evidence>
<comment type="caution">
    <text evidence="1">The sequence shown here is derived from an EMBL/GenBank/DDBJ whole genome shotgun (WGS) entry which is preliminary data.</text>
</comment>
<dbReference type="EMBL" id="JAVRAF010000012">
    <property type="protein sequence ID" value="MDX8305005.1"/>
    <property type="molecule type" value="Genomic_DNA"/>
</dbReference>
<name>A0AAW9FQ87_9HYPH</name>
<gene>
    <name evidence="1" type="ORF">RMR22_22380</name>
</gene>
<dbReference type="AlphaFoldDB" id="A0AAW9FQ87"/>
<protein>
    <submittedName>
        <fullName evidence="1">Uncharacterized protein</fullName>
    </submittedName>
</protein>
<proteinExistence type="predicted"/>